<protein>
    <recommendedName>
        <fullName evidence="8">MAPEG family protein</fullName>
    </recommendedName>
</protein>
<evidence type="ECO:0000256" key="3">
    <source>
        <dbReference type="ARBA" id="ARBA00022989"/>
    </source>
</evidence>
<dbReference type="Proteomes" id="UP000602381">
    <property type="component" value="Unassembled WGS sequence"/>
</dbReference>
<evidence type="ECO:0000256" key="1">
    <source>
        <dbReference type="ARBA" id="ARBA00004370"/>
    </source>
</evidence>
<dbReference type="InterPro" id="IPR023352">
    <property type="entry name" value="MAPEG-like_dom_sf"/>
</dbReference>
<comment type="caution">
    <text evidence="6">The sequence shown here is derived from an EMBL/GenBank/DDBJ whole genome shotgun (WGS) entry which is preliminary data.</text>
</comment>
<comment type="subcellular location">
    <subcellularLocation>
        <location evidence="1">Membrane</location>
    </subcellularLocation>
</comment>
<gene>
    <name evidence="6" type="ORF">GCM10007972_13850</name>
</gene>
<dbReference type="PANTHER" id="PTHR35814">
    <property type="match status" value="1"/>
</dbReference>
<name>A0ABQ2LCK8_9PROT</name>
<evidence type="ECO:0000313" key="6">
    <source>
        <dbReference type="EMBL" id="GGO10746.1"/>
    </source>
</evidence>
<sequence length="145" mass="15893">MPIMQERTNMPLPITLAAASLLGLVHLFLVIRNAMARSTKPEHGNHDEQSPDKSAILEHRMRVVANFTEYAPLGLILLGLLESSQAPHLLVLGLAIILVLGRILHAWGFSYTSGYSFGRLWGTLLTWFSIAGLSLSGLYVTLIMG</sequence>
<evidence type="ECO:0000256" key="2">
    <source>
        <dbReference type="ARBA" id="ARBA00022692"/>
    </source>
</evidence>
<evidence type="ECO:0000256" key="5">
    <source>
        <dbReference type="SAM" id="Phobius"/>
    </source>
</evidence>
<dbReference type="EMBL" id="BMOV01000004">
    <property type="protein sequence ID" value="GGO10746.1"/>
    <property type="molecule type" value="Genomic_DNA"/>
</dbReference>
<reference evidence="7" key="1">
    <citation type="journal article" date="2019" name="Int. J. Syst. Evol. Microbiol.">
        <title>The Global Catalogue of Microorganisms (GCM) 10K type strain sequencing project: providing services to taxonomists for standard genome sequencing and annotation.</title>
        <authorList>
            <consortium name="The Broad Institute Genomics Platform"/>
            <consortium name="The Broad Institute Genome Sequencing Center for Infectious Disease"/>
            <person name="Wu L."/>
            <person name="Ma J."/>
        </authorList>
    </citation>
    <scope>NUCLEOTIDE SEQUENCE [LARGE SCALE GENOMIC DNA]</scope>
    <source>
        <strain evidence="7">JCM 17843</strain>
    </source>
</reference>
<evidence type="ECO:0008006" key="8">
    <source>
        <dbReference type="Google" id="ProtNLM"/>
    </source>
</evidence>
<keyword evidence="7" id="KW-1185">Reference proteome</keyword>
<keyword evidence="3 5" id="KW-1133">Transmembrane helix</keyword>
<feature type="transmembrane region" description="Helical" evidence="5">
    <location>
        <begin position="88"/>
        <end position="108"/>
    </location>
</feature>
<evidence type="ECO:0000256" key="4">
    <source>
        <dbReference type="ARBA" id="ARBA00023136"/>
    </source>
</evidence>
<dbReference type="PANTHER" id="PTHR35814:SF1">
    <property type="entry name" value="GLUTATHIONE S-TRANSFERASE-RELATED"/>
    <property type="match status" value="1"/>
</dbReference>
<proteinExistence type="predicted"/>
<dbReference type="InterPro" id="IPR001129">
    <property type="entry name" value="Membr-assoc_MAPEG"/>
</dbReference>
<feature type="transmembrane region" description="Helical" evidence="5">
    <location>
        <begin position="120"/>
        <end position="142"/>
    </location>
</feature>
<dbReference type="SUPFAM" id="SSF161084">
    <property type="entry name" value="MAPEG domain-like"/>
    <property type="match status" value="1"/>
</dbReference>
<dbReference type="Gene3D" id="1.20.120.550">
    <property type="entry name" value="Membrane associated eicosanoid/glutathione metabolism-like domain"/>
    <property type="match status" value="1"/>
</dbReference>
<organism evidence="6 7">
    <name type="scientific">Iodidimonas muriae</name>
    <dbReference type="NCBI Taxonomy" id="261467"/>
    <lineage>
        <taxon>Bacteria</taxon>
        <taxon>Pseudomonadati</taxon>
        <taxon>Pseudomonadota</taxon>
        <taxon>Alphaproteobacteria</taxon>
        <taxon>Iodidimonadales</taxon>
        <taxon>Iodidimonadaceae</taxon>
        <taxon>Iodidimonas</taxon>
    </lineage>
</organism>
<keyword evidence="4 5" id="KW-0472">Membrane</keyword>
<dbReference type="Pfam" id="PF01124">
    <property type="entry name" value="MAPEG"/>
    <property type="match status" value="1"/>
</dbReference>
<evidence type="ECO:0000313" key="7">
    <source>
        <dbReference type="Proteomes" id="UP000602381"/>
    </source>
</evidence>
<accession>A0ABQ2LCK8</accession>
<keyword evidence="2 5" id="KW-0812">Transmembrane</keyword>